<proteinExistence type="predicted"/>
<dbReference type="EMBL" id="QOVI01000005">
    <property type="protein sequence ID" value="RXG13321.1"/>
    <property type="molecule type" value="Genomic_DNA"/>
</dbReference>
<dbReference type="GO" id="GO:0006744">
    <property type="term" value="P:ubiquinone biosynthetic process"/>
    <property type="evidence" value="ECO:0007669"/>
    <property type="project" value="InterPro"/>
</dbReference>
<evidence type="ECO:0000313" key="1">
    <source>
        <dbReference type="EMBL" id="RXG13321.1"/>
    </source>
</evidence>
<organism evidence="1 2">
    <name type="scientific">Leeuwenhoekiella aestuarii</name>
    <dbReference type="NCBI Taxonomy" id="2249426"/>
    <lineage>
        <taxon>Bacteria</taxon>
        <taxon>Pseudomonadati</taxon>
        <taxon>Bacteroidota</taxon>
        <taxon>Flavobacteriia</taxon>
        <taxon>Flavobacteriales</taxon>
        <taxon>Flavobacteriaceae</taxon>
        <taxon>Leeuwenhoekiella</taxon>
    </lineage>
</organism>
<reference evidence="1 2" key="1">
    <citation type="submission" date="2018-07" db="EMBL/GenBank/DDBJ databases">
        <title>Leeuwenhoekiella genomics.</title>
        <authorList>
            <person name="Tahon G."/>
            <person name="Willems A."/>
        </authorList>
    </citation>
    <scope>NUCLEOTIDE SEQUENCE [LARGE SCALE GENOMIC DNA]</scope>
    <source>
        <strain evidence="1 2">R-50232</strain>
    </source>
</reference>
<name>A0A4V1KP27_9FLAO</name>
<dbReference type="Proteomes" id="UP000289821">
    <property type="component" value="Unassembled WGS sequence"/>
</dbReference>
<sequence>MNKSIFLSINFEFQSTLILARELFVGASFDLNSRIYVKFKRTEVWGISRKELLQYPEKTLGFHLGCFLLKHNYEPQPRCENHDVFHVLTGYQTDTAQEIALQFFLYGNGKRSAFLLLAMFAGYLLYPDHYKTFKKAQKKGQNTCTLHDFKYKEALNTSITTLKIIFKINQL</sequence>
<dbReference type="RefSeq" id="WP_128762089.1">
    <property type="nucleotide sequence ID" value="NZ_QOVI01000005.1"/>
</dbReference>
<dbReference type="OrthoDB" id="6157812at2"/>
<gene>
    <name evidence="1" type="ORF">DSM04_105300</name>
</gene>
<accession>A0A4V1KP27</accession>
<keyword evidence="2" id="KW-1185">Reference proteome</keyword>
<keyword evidence="1" id="KW-0830">Ubiquinone</keyword>
<dbReference type="InterPro" id="IPR007715">
    <property type="entry name" value="Coq4"/>
</dbReference>
<protein>
    <submittedName>
        <fullName evidence="1">Ubiquinone biosynthesis protein COQ4</fullName>
    </submittedName>
</protein>
<dbReference type="Pfam" id="PF05019">
    <property type="entry name" value="Coq4"/>
    <property type="match status" value="1"/>
</dbReference>
<comment type="caution">
    <text evidence="1">The sequence shown here is derived from an EMBL/GenBank/DDBJ whole genome shotgun (WGS) entry which is preliminary data.</text>
</comment>
<evidence type="ECO:0000313" key="2">
    <source>
        <dbReference type="Proteomes" id="UP000289821"/>
    </source>
</evidence>
<dbReference type="AlphaFoldDB" id="A0A4V1KP27"/>